<dbReference type="Proteomes" id="UP001153076">
    <property type="component" value="Unassembled WGS sequence"/>
</dbReference>
<dbReference type="AlphaFoldDB" id="A0A9Q1QRA2"/>
<accession>A0A9Q1QRA2</accession>
<name>A0A9Q1QRA2_9CARY</name>
<evidence type="ECO:0000313" key="3">
    <source>
        <dbReference type="Proteomes" id="UP001153076"/>
    </source>
</evidence>
<feature type="region of interest" description="Disordered" evidence="1">
    <location>
        <begin position="141"/>
        <end position="171"/>
    </location>
</feature>
<proteinExistence type="predicted"/>
<evidence type="ECO:0000313" key="2">
    <source>
        <dbReference type="EMBL" id="KAJ8451244.1"/>
    </source>
</evidence>
<sequence>MYVQLKIEGGHNCHLILTEWELFFLLSSRRAGAASLRSAIGNQTIYSRYTVGKNGDENMGANNSLSNWTTQYLEGQGQGGEGGGGGTHKMTRNQVDDEQLVVLLSRASAASSGFSFSTTTAPPAAASVGIIGATNAASGIRESNLLPPPPPSATTTRYSFLHSHHPLHTSL</sequence>
<reference evidence="2" key="1">
    <citation type="submission" date="2022-04" db="EMBL/GenBank/DDBJ databases">
        <title>Carnegiea gigantea Genome sequencing and assembly v2.</title>
        <authorList>
            <person name="Copetti D."/>
            <person name="Sanderson M.J."/>
            <person name="Burquez A."/>
            <person name="Wojciechowski M.F."/>
        </authorList>
    </citation>
    <scope>NUCLEOTIDE SEQUENCE</scope>
    <source>
        <strain evidence="2">SGP5-SGP5p</strain>
        <tissue evidence="2">Aerial part</tissue>
    </source>
</reference>
<feature type="compositionally biased region" description="Basic residues" evidence="1">
    <location>
        <begin position="162"/>
        <end position="171"/>
    </location>
</feature>
<gene>
    <name evidence="2" type="ORF">Cgig2_014016</name>
</gene>
<evidence type="ECO:0000256" key="1">
    <source>
        <dbReference type="SAM" id="MobiDB-lite"/>
    </source>
</evidence>
<comment type="caution">
    <text evidence="2">The sequence shown here is derived from an EMBL/GenBank/DDBJ whole genome shotgun (WGS) entry which is preliminary data.</text>
</comment>
<organism evidence="2 3">
    <name type="scientific">Carnegiea gigantea</name>
    <dbReference type="NCBI Taxonomy" id="171969"/>
    <lineage>
        <taxon>Eukaryota</taxon>
        <taxon>Viridiplantae</taxon>
        <taxon>Streptophyta</taxon>
        <taxon>Embryophyta</taxon>
        <taxon>Tracheophyta</taxon>
        <taxon>Spermatophyta</taxon>
        <taxon>Magnoliopsida</taxon>
        <taxon>eudicotyledons</taxon>
        <taxon>Gunneridae</taxon>
        <taxon>Pentapetalae</taxon>
        <taxon>Caryophyllales</taxon>
        <taxon>Cactineae</taxon>
        <taxon>Cactaceae</taxon>
        <taxon>Cactoideae</taxon>
        <taxon>Echinocereeae</taxon>
        <taxon>Carnegiea</taxon>
    </lineage>
</organism>
<protein>
    <submittedName>
        <fullName evidence="2">Uncharacterized protein</fullName>
    </submittedName>
</protein>
<keyword evidence="3" id="KW-1185">Reference proteome</keyword>
<dbReference type="EMBL" id="JAKOGI010000010">
    <property type="protein sequence ID" value="KAJ8451244.1"/>
    <property type="molecule type" value="Genomic_DNA"/>
</dbReference>